<sequence length="157" mass="16990">MADPAPAEPALDSGAATSLAALAFSITDGLPALLERSLRHDVENSILSDQCAELRGRTEHLQADIALERSKQAALRAQIFRVRAPAGVQKSSSTKELRTALVPRNTDADSVGDKENIVDVSLISEGSPISLRSKRKGRIFPDDMRIVKRMKLDDSSK</sequence>
<evidence type="ECO:0000313" key="2">
    <source>
        <dbReference type="Proteomes" id="UP000008370"/>
    </source>
</evidence>
<evidence type="ECO:0000313" key="1">
    <source>
        <dbReference type="EMBL" id="EKM52783.1"/>
    </source>
</evidence>
<proteinExistence type="predicted"/>
<protein>
    <submittedName>
        <fullName evidence="1">Uncharacterized protein</fullName>
    </submittedName>
</protein>
<dbReference type="EMBL" id="JH930475">
    <property type="protein sequence ID" value="EKM52783.1"/>
    <property type="molecule type" value="Genomic_DNA"/>
</dbReference>
<gene>
    <name evidence="1" type="ORF">PHACADRAFT_198832</name>
</gene>
<dbReference type="RefSeq" id="XP_007399115.1">
    <property type="nucleotide sequence ID" value="XM_007399053.1"/>
</dbReference>
<name>K5VMV4_PHACS</name>
<reference evidence="1 2" key="1">
    <citation type="journal article" date="2012" name="BMC Genomics">
        <title>Comparative genomics of the white-rot fungi, Phanerochaete carnosa and P. chrysosporium, to elucidate the genetic basis of the distinct wood types they colonize.</title>
        <authorList>
            <person name="Suzuki H."/>
            <person name="MacDonald J."/>
            <person name="Syed K."/>
            <person name="Salamov A."/>
            <person name="Hori C."/>
            <person name="Aerts A."/>
            <person name="Henrissat B."/>
            <person name="Wiebenga A."/>
            <person name="vanKuyk P.A."/>
            <person name="Barry K."/>
            <person name="Lindquist E."/>
            <person name="LaButti K."/>
            <person name="Lapidus A."/>
            <person name="Lucas S."/>
            <person name="Coutinho P."/>
            <person name="Gong Y."/>
            <person name="Samejima M."/>
            <person name="Mahadevan R."/>
            <person name="Abou-Zaid M."/>
            <person name="de Vries R.P."/>
            <person name="Igarashi K."/>
            <person name="Yadav J.S."/>
            <person name="Grigoriev I.V."/>
            <person name="Master E.R."/>
        </authorList>
    </citation>
    <scope>NUCLEOTIDE SEQUENCE [LARGE SCALE GENOMIC DNA]</scope>
    <source>
        <strain evidence="1 2">HHB-10118-sp</strain>
    </source>
</reference>
<keyword evidence="2" id="KW-1185">Reference proteome</keyword>
<dbReference type="InParanoid" id="K5VMV4"/>
<dbReference type="GeneID" id="18911369"/>
<dbReference type="HOGENOM" id="CLU_1768786_0_0_1"/>
<dbReference type="Proteomes" id="UP000008370">
    <property type="component" value="Unassembled WGS sequence"/>
</dbReference>
<dbReference type="KEGG" id="pco:PHACADRAFT_198832"/>
<organism evidence="1 2">
    <name type="scientific">Phanerochaete carnosa (strain HHB-10118-sp)</name>
    <name type="common">White-rot fungus</name>
    <name type="synonym">Peniophora carnosa</name>
    <dbReference type="NCBI Taxonomy" id="650164"/>
    <lineage>
        <taxon>Eukaryota</taxon>
        <taxon>Fungi</taxon>
        <taxon>Dikarya</taxon>
        <taxon>Basidiomycota</taxon>
        <taxon>Agaricomycotina</taxon>
        <taxon>Agaricomycetes</taxon>
        <taxon>Polyporales</taxon>
        <taxon>Phanerochaetaceae</taxon>
        <taxon>Phanerochaete</taxon>
    </lineage>
</organism>
<dbReference type="OrthoDB" id="2744269at2759"/>
<accession>K5VMV4</accession>
<dbReference type="AlphaFoldDB" id="K5VMV4"/>